<organism evidence="1 2">
    <name type="scientific">Ilex paraguariensis</name>
    <name type="common">yerba mate</name>
    <dbReference type="NCBI Taxonomy" id="185542"/>
    <lineage>
        <taxon>Eukaryota</taxon>
        <taxon>Viridiplantae</taxon>
        <taxon>Streptophyta</taxon>
        <taxon>Embryophyta</taxon>
        <taxon>Tracheophyta</taxon>
        <taxon>Spermatophyta</taxon>
        <taxon>Magnoliopsida</taxon>
        <taxon>eudicotyledons</taxon>
        <taxon>Gunneridae</taxon>
        <taxon>Pentapetalae</taxon>
        <taxon>asterids</taxon>
        <taxon>campanulids</taxon>
        <taxon>Aquifoliales</taxon>
        <taxon>Aquifoliaceae</taxon>
        <taxon>Ilex</taxon>
    </lineage>
</organism>
<comment type="caution">
    <text evidence="1">The sequence shown here is derived from an EMBL/GenBank/DDBJ whole genome shotgun (WGS) entry which is preliminary data.</text>
</comment>
<dbReference type="Gene3D" id="1.25.40.10">
    <property type="entry name" value="Tetratricopeptide repeat domain"/>
    <property type="match status" value="1"/>
</dbReference>
<proteinExistence type="predicted"/>
<evidence type="ECO:0000313" key="1">
    <source>
        <dbReference type="EMBL" id="CAK9139798.1"/>
    </source>
</evidence>
<dbReference type="InterPro" id="IPR011990">
    <property type="entry name" value="TPR-like_helical_dom_sf"/>
</dbReference>
<sequence length="109" mass="12147">MDPGRETNGCIVDLGRAGEPGEAAKLIHEMEYEPDAMAWRTLLGVCRAHRNMNLSVYVAKQILKLDPSDAGTHILLLYMYVNSQRWEVVAEVSTMMSRRVKELGVAGLT</sequence>
<protein>
    <recommendedName>
        <fullName evidence="3">Pentatricopeptide repeat-containing protein</fullName>
    </recommendedName>
</protein>
<name>A0ABC8RAV5_9AQUA</name>
<dbReference type="Proteomes" id="UP001642360">
    <property type="component" value="Unassembled WGS sequence"/>
</dbReference>
<keyword evidence="2" id="KW-1185">Reference proteome</keyword>
<reference evidence="1 2" key="1">
    <citation type="submission" date="2024-02" db="EMBL/GenBank/DDBJ databases">
        <authorList>
            <person name="Vignale AGUSTIN F."/>
            <person name="Sosa J E."/>
            <person name="Modenutti C."/>
        </authorList>
    </citation>
    <scope>NUCLEOTIDE SEQUENCE [LARGE SCALE GENOMIC DNA]</scope>
</reference>
<evidence type="ECO:0008006" key="3">
    <source>
        <dbReference type="Google" id="ProtNLM"/>
    </source>
</evidence>
<dbReference type="PANTHER" id="PTHR47926">
    <property type="entry name" value="PENTATRICOPEPTIDE REPEAT-CONTAINING PROTEIN"/>
    <property type="match status" value="1"/>
</dbReference>
<dbReference type="EMBL" id="CAUOFW020000989">
    <property type="protein sequence ID" value="CAK9139798.1"/>
    <property type="molecule type" value="Genomic_DNA"/>
</dbReference>
<dbReference type="InterPro" id="IPR046960">
    <property type="entry name" value="PPR_At4g14850-like_plant"/>
</dbReference>
<dbReference type="PANTHER" id="PTHR47926:SF420">
    <property type="entry name" value="REPEAT-CONTAINING PROTEIN, PUTATIVE-RELATED"/>
    <property type="match status" value="1"/>
</dbReference>
<evidence type="ECO:0000313" key="2">
    <source>
        <dbReference type="Proteomes" id="UP001642360"/>
    </source>
</evidence>
<gene>
    <name evidence="1" type="ORF">ILEXP_LOCUS7199</name>
</gene>
<accession>A0ABC8RAV5</accession>
<dbReference type="AlphaFoldDB" id="A0ABC8RAV5"/>